<keyword evidence="3" id="KW-0695">RNA-directed DNA polymerase</keyword>
<keyword evidence="3" id="KW-0548">Nucleotidyltransferase</keyword>
<feature type="compositionally biased region" description="Acidic residues" evidence="1">
    <location>
        <begin position="254"/>
        <end position="282"/>
    </location>
</feature>
<dbReference type="InterPro" id="IPR013103">
    <property type="entry name" value="RVT_2"/>
</dbReference>
<dbReference type="Proteomes" id="UP000693970">
    <property type="component" value="Unassembled WGS sequence"/>
</dbReference>
<dbReference type="AlphaFoldDB" id="A0A9K3M4P0"/>
<sequence length="293" mass="32584">MAEEQGAIHFVVMKNSFKTPSVRFLKALYGCVKSALLWYNLLASTLIGMGFELNPYDSCVANKMVNGKQCTVAWYVDDNKISHVNPQVVTNVITAIEGHFGKMTVTRGPHKCLGMDITFNSDGTVGILMKDYLKGVIKSSGEPILSASATSKGLLDERVDLYGSIVTNGCAFAGQKSLHINICHCFIIDRVKTEGLNIIHCPTEEMLADFFRKPLQGALFRKFRNVILGHKPLPTVSSLSVPVKSLREERVGKDDEDDSDDSKDEDDSDDSDDSKDEDDEWNVWEQRVTRARI</sequence>
<evidence type="ECO:0000259" key="2">
    <source>
        <dbReference type="Pfam" id="PF07727"/>
    </source>
</evidence>
<keyword evidence="3" id="KW-0808">Transferase</keyword>
<feature type="domain" description="Reverse transcriptase Ty1/copia-type" evidence="2">
    <location>
        <begin position="22"/>
        <end position="139"/>
    </location>
</feature>
<feature type="region of interest" description="Disordered" evidence="1">
    <location>
        <begin position="247"/>
        <end position="293"/>
    </location>
</feature>
<keyword evidence="4" id="KW-1185">Reference proteome</keyword>
<dbReference type="OrthoDB" id="39620at2759"/>
<comment type="caution">
    <text evidence="3">The sequence shown here is derived from an EMBL/GenBank/DDBJ whole genome shotgun (WGS) entry which is preliminary data.</text>
</comment>
<reference evidence="3" key="2">
    <citation type="submission" date="2021-04" db="EMBL/GenBank/DDBJ databases">
        <authorList>
            <person name="Podell S."/>
        </authorList>
    </citation>
    <scope>NUCLEOTIDE SEQUENCE</scope>
    <source>
        <strain evidence="3">Hildebrandi</strain>
    </source>
</reference>
<dbReference type="EMBL" id="JAGRRH010000002">
    <property type="protein sequence ID" value="KAG7372996.1"/>
    <property type="molecule type" value="Genomic_DNA"/>
</dbReference>
<gene>
    <name evidence="3" type="ORF">IV203_033720</name>
</gene>
<evidence type="ECO:0000313" key="3">
    <source>
        <dbReference type="EMBL" id="KAG7372996.1"/>
    </source>
</evidence>
<dbReference type="Pfam" id="PF07727">
    <property type="entry name" value="RVT_2"/>
    <property type="match status" value="1"/>
</dbReference>
<accession>A0A9K3M4P0</accession>
<evidence type="ECO:0000313" key="4">
    <source>
        <dbReference type="Proteomes" id="UP000693970"/>
    </source>
</evidence>
<organism evidence="3 4">
    <name type="scientific">Nitzschia inconspicua</name>
    <dbReference type="NCBI Taxonomy" id="303405"/>
    <lineage>
        <taxon>Eukaryota</taxon>
        <taxon>Sar</taxon>
        <taxon>Stramenopiles</taxon>
        <taxon>Ochrophyta</taxon>
        <taxon>Bacillariophyta</taxon>
        <taxon>Bacillariophyceae</taxon>
        <taxon>Bacillariophycidae</taxon>
        <taxon>Bacillariales</taxon>
        <taxon>Bacillariaceae</taxon>
        <taxon>Nitzschia</taxon>
    </lineage>
</organism>
<dbReference type="GO" id="GO:0003964">
    <property type="term" value="F:RNA-directed DNA polymerase activity"/>
    <property type="evidence" value="ECO:0007669"/>
    <property type="project" value="UniProtKB-KW"/>
</dbReference>
<proteinExistence type="predicted"/>
<evidence type="ECO:0000256" key="1">
    <source>
        <dbReference type="SAM" id="MobiDB-lite"/>
    </source>
</evidence>
<protein>
    <submittedName>
        <fullName evidence="3">Reverse transcriptase RNA-dependent DNA polymerase</fullName>
    </submittedName>
</protein>
<reference evidence="3" key="1">
    <citation type="journal article" date="2021" name="Sci. Rep.">
        <title>Diploid genomic architecture of Nitzschia inconspicua, an elite biomass production diatom.</title>
        <authorList>
            <person name="Oliver A."/>
            <person name="Podell S."/>
            <person name="Pinowska A."/>
            <person name="Traller J.C."/>
            <person name="Smith S.R."/>
            <person name="McClure R."/>
            <person name="Beliaev A."/>
            <person name="Bohutskyi P."/>
            <person name="Hill E.A."/>
            <person name="Rabines A."/>
            <person name="Zheng H."/>
            <person name="Allen L.Z."/>
            <person name="Kuo A."/>
            <person name="Grigoriev I.V."/>
            <person name="Allen A.E."/>
            <person name="Hazlebeck D."/>
            <person name="Allen E.E."/>
        </authorList>
    </citation>
    <scope>NUCLEOTIDE SEQUENCE</scope>
    <source>
        <strain evidence="3">Hildebrandi</strain>
    </source>
</reference>
<name>A0A9K3M4P0_9STRA</name>